<dbReference type="AlphaFoldDB" id="A0A2S4LUN7"/>
<evidence type="ECO:0000256" key="1">
    <source>
        <dbReference type="ARBA" id="ARBA00006814"/>
    </source>
</evidence>
<dbReference type="Proteomes" id="UP000237381">
    <property type="component" value="Unassembled WGS sequence"/>
</dbReference>
<evidence type="ECO:0000256" key="4">
    <source>
        <dbReference type="ARBA" id="ARBA00022723"/>
    </source>
</evidence>
<comment type="similarity">
    <text evidence="1">Belongs to the peptidase A31 family.</text>
</comment>
<dbReference type="EMBL" id="PQGA01000026">
    <property type="protein sequence ID" value="POR46171.1"/>
    <property type="molecule type" value="Genomic_DNA"/>
</dbReference>
<evidence type="ECO:0000256" key="5">
    <source>
        <dbReference type="ARBA" id="ARBA00022750"/>
    </source>
</evidence>
<feature type="region of interest" description="Disordered" evidence="7">
    <location>
        <begin position="210"/>
        <end position="231"/>
    </location>
</feature>
<dbReference type="InterPro" id="IPR000671">
    <property type="entry name" value="Peptidase_A31"/>
</dbReference>
<dbReference type="PANTHER" id="PTHR30302:SF1">
    <property type="entry name" value="HYDROGENASE 2 MATURATION PROTEASE"/>
    <property type="match status" value="1"/>
</dbReference>
<keyword evidence="5" id="KW-0064">Aspartyl protease</keyword>
<evidence type="ECO:0000256" key="3">
    <source>
        <dbReference type="ARBA" id="ARBA00022670"/>
    </source>
</evidence>
<evidence type="ECO:0000313" key="9">
    <source>
        <dbReference type="Proteomes" id="UP000237381"/>
    </source>
</evidence>
<dbReference type="Gene3D" id="3.40.50.1450">
    <property type="entry name" value="HybD-like"/>
    <property type="match status" value="1"/>
</dbReference>
<keyword evidence="4" id="KW-0479">Metal-binding</keyword>
<dbReference type="GO" id="GO:0008047">
    <property type="term" value="F:enzyme activator activity"/>
    <property type="evidence" value="ECO:0007669"/>
    <property type="project" value="InterPro"/>
</dbReference>
<comment type="caution">
    <text evidence="8">The sequence shown here is derived from an EMBL/GenBank/DDBJ whole genome shotgun (WGS) entry which is preliminary data.</text>
</comment>
<keyword evidence="9" id="KW-1185">Reference proteome</keyword>
<dbReference type="FunFam" id="3.40.50.1450:FF:000002">
    <property type="entry name" value="Hydrogenase 1 maturation protease"/>
    <property type="match status" value="1"/>
</dbReference>
<dbReference type="GO" id="GO:0046872">
    <property type="term" value="F:metal ion binding"/>
    <property type="evidence" value="ECO:0007669"/>
    <property type="project" value="UniProtKB-KW"/>
</dbReference>
<reference evidence="8 9" key="1">
    <citation type="submission" date="2018-01" db="EMBL/GenBank/DDBJ databases">
        <title>Genomic Encyclopedia of Type Strains, Phase III (KMG-III): the genomes of soil and plant-associated and newly described type strains.</title>
        <authorList>
            <person name="Whitman W."/>
        </authorList>
    </citation>
    <scope>NUCLEOTIDE SEQUENCE [LARGE SCALE GENOMIC DNA]</scope>
    <source>
        <strain evidence="8 9">JCM 18070</strain>
    </source>
</reference>
<evidence type="ECO:0000256" key="2">
    <source>
        <dbReference type="ARBA" id="ARBA00022596"/>
    </source>
</evidence>
<dbReference type="GO" id="GO:0004190">
    <property type="term" value="F:aspartic-type endopeptidase activity"/>
    <property type="evidence" value="ECO:0007669"/>
    <property type="project" value="UniProtKB-KW"/>
</dbReference>
<keyword evidence="2" id="KW-0533">Nickel</keyword>
<evidence type="ECO:0000256" key="7">
    <source>
        <dbReference type="SAM" id="MobiDB-lite"/>
    </source>
</evidence>
<dbReference type="PRINTS" id="PR00446">
    <property type="entry name" value="HYDRGNUPTAKE"/>
</dbReference>
<dbReference type="GO" id="GO:0016485">
    <property type="term" value="P:protein processing"/>
    <property type="evidence" value="ECO:0007669"/>
    <property type="project" value="TreeGrafter"/>
</dbReference>
<dbReference type="PANTHER" id="PTHR30302">
    <property type="entry name" value="HYDROGENASE 1 MATURATION PROTEASE"/>
    <property type="match status" value="1"/>
</dbReference>
<dbReference type="Pfam" id="PF01750">
    <property type="entry name" value="HycI"/>
    <property type="match status" value="1"/>
</dbReference>
<evidence type="ECO:0000256" key="6">
    <source>
        <dbReference type="ARBA" id="ARBA00022801"/>
    </source>
</evidence>
<sequence>MIYINARAAHTQDYSDSTVLRQVNRVSFLYEHVPQVFARYVRAPTGTSTRAQATPRIVVLGIGNKQWGDAGFGMRAIERLKAGWQCAPHVEFVAGGIEGRTLLPLVEAARRMIVFNAADFGCAPGTLCVREGDDAIRHLGTHPVNLHQMDFADTFACAQLKDRYPRELVLIGVQPLALDHYGTGLRPAVSAQLDPAIAIACRWLRRWHARPRPRPPGETTRAGEDGPATAR</sequence>
<proteinExistence type="inferred from homology"/>
<protein>
    <submittedName>
        <fullName evidence="8">Hydrogenase maturation protease</fullName>
    </submittedName>
</protein>
<dbReference type="SUPFAM" id="SSF53163">
    <property type="entry name" value="HybD-like"/>
    <property type="match status" value="1"/>
</dbReference>
<organism evidence="8 9">
    <name type="scientific">Paraburkholderia eburnea</name>
    <dbReference type="NCBI Taxonomy" id="1189126"/>
    <lineage>
        <taxon>Bacteria</taxon>
        <taxon>Pseudomonadati</taxon>
        <taxon>Pseudomonadota</taxon>
        <taxon>Betaproteobacteria</taxon>
        <taxon>Burkholderiales</taxon>
        <taxon>Burkholderiaceae</taxon>
        <taxon>Paraburkholderia</taxon>
    </lineage>
</organism>
<gene>
    <name evidence="8" type="ORF">B0G62_12620</name>
</gene>
<evidence type="ECO:0000313" key="8">
    <source>
        <dbReference type="EMBL" id="POR46171.1"/>
    </source>
</evidence>
<dbReference type="NCBIfam" id="TIGR00072">
    <property type="entry name" value="hydrog_prot"/>
    <property type="match status" value="1"/>
</dbReference>
<keyword evidence="3 8" id="KW-0645">Protease</keyword>
<dbReference type="CDD" id="cd06062">
    <property type="entry name" value="H2MP_MemB-H2up"/>
    <property type="match status" value="1"/>
</dbReference>
<keyword evidence="6" id="KW-0378">Hydrolase</keyword>
<accession>A0A2S4LUN7</accession>
<name>A0A2S4LUN7_9BURK</name>
<dbReference type="InterPro" id="IPR023430">
    <property type="entry name" value="Pept_HybD-like_dom_sf"/>
</dbReference>